<evidence type="ECO:0000256" key="6">
    <source>
        <dbReference type="PROSITE-ProRule" id="PRU01016"/>
    </source>
</evidence>
<evidence type="ECO:0000256" key="4">
    <source>
        <dbReference type="ARBA" id="ARBA00022747"/>
    </source>
</evidence>
<dbReference type="EMBL" id="MVKX01000006">
    <property type="protein sequence ID" value="OOV81800.1"/>
    <property type="molecule type" value="Genomic_DNA"/>
</dbReference>
<evidence type="ECO:0000313" key="9">
    <source>
        <dbReference type="EMBL" id="OOV81800.1"/>
    </source>
</evidence>
<dbReference type="GO" id="GO:0003886">
    <property type="term" value="F:DNA (cytosine-5-)-methyltransferase activity"/>
    <property type="evidence" value="ECO:0007669"/>
    <property type="project" value="UniProtKB-EC"/>
</dbReference>
<dbReference type="PROSITE" id="PS00095">
    <property type="entry name" value="C5_MTASE_2"/>
    <property type="match status" value="1"/>
</dbReference>
<dbReference type="RefSeq" id="WP_078190476.1">
    <property type="nucleotide sequence ID" value="NZ_JAMCOZ010000006.1"/>
</dbReference>
<dbReference type="GO" id="GO:0003677">
    <property type="term" value="F:DNA binding"/>
    <property type="evidence" value="ECO:0007669"/>
    <property type="project" value="TreeGrafter"/>
</dbReference>
<feature type="active site" evidence="6">
    <location>
        <position position="89"/>
    </location>
</feature>
<proteinExistence type="inferred from homology"/>
<dbReference type="InterPro" id="IPR050390">
    <property type="entry name" value="C5-Methyltransferase"/>
</dbReference>
<comment type="catalytic activity">
    <reaction evidence="5 8">
        <text>a 2'-deoxycytidine in DNA + S-adenosyl-L-methionine = a 5-methyl-2'-deoxycytidine in DNA + S-adenosyl-L-homocysteine + H(+)</text>
        <dbReference type="Rhea" id="RHEA:13681"/>
        <dbReference type="Rhea" id="RHEA-COMP:11369"/>
        <dbReference type="Rhea" id="RHEA-COMP:11370"/>
        <dbReference type="ChEBI" id="CHEBI:15378"/>
        <dbReference type="ChEBI" id="CHEBI:57856"/>
        <dbReference type="ChEBI" id="CHEBI:59789"/>
        <dbReference type="ChEBI" id="CHEBI:85452"/>
        <dbReference type="ChEBI" id="CHEBI:85454"/>
        <dbReference type="EC" id="2.1.1.37"/>
    </reaction>
</comment>
<keyword evidence="3 6" id="KW-0949">S-adenosyl-L-methionine</keyword>
<evidence type="ECO:0000256" key="2">
    <source>
        <dbReference type="ARBA" id="ARBA00022679"/>
    </source>
</evidence>
<evidence type="ECO:0000256" key="5">
    <source>
        <dbReference type="ARBA" id="ARBA00047422"/>
    </source>
</evidence>
<dbReference type="SUPFAM" id="SSF53335">
    <property type="entry name" value="S-adenosyl-L-methionine-dependent methyltransferases"/>
    <property type="match status" value="1"/>
</dbReference>
<dbReference type="GO" id="GO:0009307">
    <property type="term" value="P:DNA restriction-modification system"/>
    <property type="evidence" value="ECO:0007669"/>
    <property type="project" value="UniProtKB-KW"/>
</dbReference>
<organism evidence="9 10">
    <name type="scientific">Acinetobacter amyesii</name>
    <dbReference type="NCBI Taxonomy" id="2942470"/>
    <lineage>
        <taxon>Bacteria</taxon>
        <taxon>Pseudomonadati</taxon>
        <taxon>Pseudomonadota</taxon>
        <taxon>Gammaproteobacteria</taxon>
        <taxon>Moraxellales</taxon>
        <taxon>Moraxellaceae</taxon>
        <taxon>Acinetobacter</taxon>
    </lineage>
</organism>
<dbReference type="AlphaFoldDB" id="A0A1T1GWF9"/>
<dbReference type="PRINTS" id="PR00105">
    <property type="entry name" value="C5METTRFRASE"/>
</dbReference>
<comment type="similarity">
    <text evidence="6 7">Belongs to the class I-like SAM-binding methyltransferase superfamily. C5-methyltransferase family.</text>
</comment>
<dbReference type="NCBIfam" id="TIGR00675">
    <property type="entry name" value="dcm"/>
    <property type="match status" value="1"/>
</dbReference>
<dbReference type="PROSITE" id="PS00094">
    <property type="entry name" value="C5_MTASE_1"/>
    <property type="match status" value="1"/>
</dbReference>
<keyword evidence="1 6" id="KW-0489">Methyltransferase</keyword>
<protein>
    <recommendedName>
        <fullName evidence="8">Cytosine-specific methyltransferase</fullName>
        <ecNumber evidence="8">2.1.1.37</ecNumber>
    </recommendedName>
</protein>
<accession>A0A1T1GWF9</accession>
<dbReference type="Gene3D" id="3.90.120.10">
    <property type="entry name" value="DNA Methylase, subunit A, domain 2"/>
    <property type="match status" value="1"/>
</dbReference>
<dbReference type="PROSITE" id="PS51679">
    <property type="entry name" value="SAM_MT_C5"/>
    <property type="match status" value="1"/>
</dbReference>
<dbReference type="InterPro" id="IPR029063">
    <property type="entry name" value="SAM-dependent_MTases_sf"/>
</dbReference>
<sequence length="413" mass="47146">MKRYQVLDLFSGAGGMAEGFLQAGFDIPFASDRSPQAALTYEYRHREQLGYKLDYFCGDVQELAEEKKLREFLGKDFFNIDVICGGPPCQGFSMAGKRNPDDLRNQLVRSYISILKQVQPKYFVMENVTGILSAKFSVYQGQTQSYENELVTKVLLKEFAEIGYENVVIKTLDASDYGVPQRRKRVIFLGTRDDINIQLVHPEPLKSQKITARDALSDLEHIEIGSKIEEYKNQAESNYQIDSKAGRTLNSKGKKVKSKKLANHETSKHTSLVMERFGLLSPGDDFKKIYNNLSEEQQERYKTRKHNCRRMLPNEPSPTVLTLPDDMVHYSKNRILTVRELARLQSFDDSFEFLGKRTTGGILRKQETPQYTLVGNAVPPLLAKAIALEIRKNLELFTEGKLDEFHKSPDGSY</sequence>
<dbReference type="GO" id="GO:0032259">
    <property type="term" value="P:methylation"/>
    <property type="evidence" value="ECO:0007669"/>
    <property type="project" value="UniProtKB-KW"/>
</dbReference>
<dbReference type="InterPro" id="IPR001525">
    <property type="entry name" value="C5_MeTfrase"/>
</dbReference>
<evidence type="ECO:0000256" key="3">
    <source>
        <dbReference type="ARBA" id="ARBA00022691"/>
    </source>
</evidence>
<dbReference type="EC" id="2.1.1.37" evidence="8"/>
<reference evidence="9 10" key="1">
    <citation type="submission" date="2017-02" db="EMBL/GenBank/DDBJ databases">
        <title>Acinetobacter sp. ANC 4945, whole genome shotgun sequencing project.</title>
        <authorList>
            <person name="Radolfova-Krizova L."/>
            <person name="Al Atrouni A."/>
            <person name="Nemec A."/>
        </authorList>
    </citation>
    <scope>NUCLEOTIDE SEQUENCE [LARGE SCALE GENOMIC DNA]</scope>
    <source>
        <strain evidence="9 10">ANC 4945</strain>
    </source>
</reference>
<evidence type="ECO:0000256" key="7">
    <source>
        <dbReference type="RuleBase" id="RU000416"/>
    </source>
</evidence>
<dbReference type="GO" id="GO:0044027">
    <property type="term" value="P:negative regulation of gene expression via chromosomal CpG island methylation"/>
    <property type="evidence" value="ECO:0007669"/>
    <property type="project" value="TreeGrafter"/>
</dbReference>
<dbReference type="PANTHER" id="PTHR10629">
    <property type="entry name" value="CYTOSINE-SPECIFIC METHYLTRANSFERASE"/>
    <property type="match status" value="1"/>
</dbReference>
<name>A0A1T1GWF9_9GAMM</name>
<dbReference type="Pfam" id="PF00145">
    <property type="entry name" value="DNA_methylase"/>
    <property type="match status" value="1"/>
</dbReference>
<keyword evidence="10" id="KW-1185">Reference proteome</keyword>
<evidence type="ECO:0000256" key="8">
    <source>
        <dbReference type="RuleBase" id="RU000417"/>
    </source>
</evidence>
<dbReference type="Proteomes" id="UP000191160">
    <property type="component" value="Unassembled WGS sequence"/>
</dbReference>
<comment type="caution">
    <text evidence="9">The sequence shown here is derived from an EMBL/GenBank/DDBJ whole genome shotgun (WGS) entry which is preliminary data.</text>
</comment>
<keyword evidence="4" id="KW-0680">Restriction system</keyword>
<gene>
    <name evidence="9" type="ORF">B1202_10130</name>
</gene>
<keyword evidence="2 6" id="KW-0808">Transferase</keyword>
<dbReference type="InterPro" id="IPR018117">
    <property type="entry name" value="C5_DNA_meth_AS"/>
</dbReference>
<dbReference type="Gene3D" id="3.40.50.150">
    <property type="entry name" value="Vaccinia Virus protein VP39"/>
    <property type="match status" value="1"/>
</dbReference>
<evidence type="ECO:0000256" key="1">
    <source>
        <dbReference type="ARBA" id="ARBA00022603"/>
    </source>
</evidence>
<dbReference type="PANTHER" id="PTHR10629:SF52">
    <property type="entry name" value="DNA (CYTOSINE-5)-METHYLTRANSFERASE 1"/>
    <property type="match status" value="1"/>
</dbReference>
<dbReference type="InterPro" id="IPR031303">
    <property type="entry name" value="C5_meth_CS"/>
</dbReference>
<evidence type="ECO:0000313" key="10">
    <source>
        <dbReference type="Proteomes" id="UP000191160"/>
    </source>
</evidence>